<gene>
    <name evidence="2" type="ORF">EXN66_Car003624</name>
</gene>
<name>A0A6G1PCI5_CHAAH</name>
<feature type="compositionally biased region" description="Basic residues" evidence="1">
    <location>
        <begin position="16"/>
        <end position="41"/>
    </location>
</feature>
<dbReference type="EMBL" id="CM015714">
    <property type="protein sequence ID" value="KAF3687952.1"/>
    <property type="molecule type" value="Genomic_DNA"/>
</dbReference>
<organism evidence="2 3">
    <name type="scientific">Channa argus</name>
    <name type="common">Northern snakehead</name>
    <name type="synonym">Ophicephalus argus</name>
    <dbReference type="NCBI Taxonomy" id="215402"/>
    <lineage>
        <taxon>Eukaryota</taxon>
        <taxon>Metazoa</taxon>
        <taxon>Chordata</taxon>
        <taxon>Craniata</taxon>
        <taxon>Vertebrata</taxon>
        <taxon>Euteleostomi</taxon>
        <taxon>Actinopterygii</taxon>
        <taxon>Neopterygii</taxon>
        <taxon>Teleostei</taxon>
        <taxon>Neoteleostei</taxon>
        <taxon>Acanthomorphata</taxon>
        <taxon>Anabantaria</taxon>
        <taxon>Anabantiformes</taxon>
        <taxon>Channoidei</taxon>
        <taxon>Channidae</taxon>
        <taxon>Channa</taxon>
    </lineage>
</organism>
<evidence type="ECO:0000313" key="3">
    <source>
        <dbReference type="Proteomes" id="UP000503349"/>
    </source>
</evidence>
<reference evidence="2 3" key="1">
    <citation type="submission" date="2019-02" db="EMBL/GenBank/DDBJ databases">
        <title>Opniocepnalus argus genome.</title>
        <authorList>
            <person name="Zhou C."/>
            <person name="Xiao S."/>
        </authorList>
    </citation>
    <scope>NUCLEOTIDE SEQUENCE [LARGE SCALE GENOMIC DNA]</scope>
    <source>
        <strain evidence="2">OARG1902GOOAL</strain>
        <tissue evidence="2">Muscle</tissue>
    </source>
</reference>
<feature type="region of interest" description="Disordered" evidence="1">
    <location>
        <begin position="16"/>
        <end position="104"/>
    </location>
</feature>
<reference evidence="3" key="2">
    <citation type="submission" date="2019-02" db="EMBL/GenBank/DDBJ databases">
        <title>Opniocepnalus argus Var Kimnra genome.</title>
        <authorList>
            <person name="Zhou C."/>
            <person name="Xiao S."/>
        </authorList>
    </citation>
    <scope>NUCLEOTIDE SEQUENCE [LARGE SCALE GENOMIC DNA]</scope>
</reference>
<evidence type="ECO:0000256" key="1">
    <source>
        <dbReference type="SAM" id="MobiDB-lite"/>
    </source>
</evidence>
<dbReference type="Proteomes" id="UP000503349">
    <property type="component" value="Chromosome 3"/>
</dbReference>
<feature type="compositionally biased region" description="Basic and acidic residues" evidence="1">
    <location>
        <begin position="128"/>
        <end position="150"/>
    </location>
</feature>
<feature type="region of interest" description="Disordered" evidence="1">
    <location>
        <begin position="128"/>
        <end position="171"/>
    </location>
</feature>
<accession>A0A6G1PCI5</accession>
<proteinExistence type="predicted"/>
<protein>
    <submittedName>
        <fullName evidence="2">Uncharacterized protein</fullName>
    </submittedName>
</protein>
<keyword evidence="3" id="KW-1185">Reference proteome</keyword>
<sequence length="171" mass="19121">MGGSSFKRIFLWRKKKKKSPLNKAWKHLRRALPSKKPKKKSLLPLDKVNRNNLRKKKPSQKRSSLTTDKKAPISLKTLSLGNVRKDSIQTAPPTEEKDGGGLGKIGEQIKKKFSKESTKVVPVSLKETKEDKEEISGKAETRVPKKKLNDILKSIRPTGSKANGKSGEKEA</sequence>
<evidence type="ECO:0000313" key="2">
    <source>
        <dbReference type="EMBL" id="KAF3687952.1"/>
    </source>
</evidence>
<dbReference type="AlphaFoldDB" id="A0A6G1PCI5"/>